<reference evidence="10 11" key="2">
    <citation type="submission" date="2018-11" db="EMBL/GenBank/DDBJ databases">
        <authorList>
            <consortium name="Pathogen Informatics"/>
        </authorList>
    </citation>
    <scope>NUCLEOTIDE SEQUENCE [LARGE SCALE GENOMIC DNA]</scope>
    <source>
        <strain evidence="10 11">MHpl1</strain>
    </source>
</reference>
<dbReference type="PROSITE" id="PS00178">
    <property type="entry name" value="AA_TRNA_LIGASE_I"/>
    <property type="match status" value="1"/>
</dbReference>
<dbReference type="GO" id="GO:0032543">
    <property type="term" value="P:mitochondrial translation"/>
    <property type="evidence" value="ECO:0007669"/>
    <property type="project" value="TreeGrafter"/>
</dbReference>
<keyword evidence="3 8" id="KW-0067">ATP-binding</keyword>
<dbReference type="GO" id="GO:0004814">
    <property type="term" value="F:arginine-tRNA ligase activity"/>
    <property type="evidence" value="ECO:0007669"/>
    <property type="project" value="InterPro"/>
</dbReference>
<dbReference type="WBParaSite" id="HPLM_0000025801-mRNA-1">
    <property type="protein sequence ID" value="HPLM_0000025801-mRNA-1"/>
    <property type="gene ID" value="HPLM_0000025801"/>
</dbReference>
<dbReference type="Pfam" id="PF00750">
    <property type="entry name" value="tRNA-synt_1d"/>
    <property type="match status" value="1"/>
</dbReference>
<dbReference type="SUPFAM" id="SSF52374">
    <property type="entry name" value="Nucleotidylyl transferase"/>
    <property type="match status" value="1"/>
</dbReference>
<evidence type="ECO:0000313" key="12">
    <source>
        <dbReference type="WBParaSite" id="HPLM_0000025801-mRNA-1"/>
    </source>
</evidence>
<dbReference type="PANTHER" id="PTHR11956">
    <property type="entry name" value="ARGINYL-TRNA SYNTHETASE"/>
    <property type="match status" value="1"/>
</dbReference>
<evidence type="ECO:0000256" key="4">
    <source>
        <dbReference type="ARBA" id="ARBA00023146"/>
    </source>
</evidence>
<sequence length="215" mass="25169">MNSNFLRRLRTAKSLNAVLTDRLGGRQSKKLVIDYSSPNIAKQFHIGNLRSTLIGRYLDKVHRAIGDDVTTVNYLGDWGTQFAMISTYWPQVRPSDSYWNSCGDVDKIRALTDCYVVANRKGKVDENFREKVRETYAEMENSIATYVPFIFKVTKEVGNVDFYRGDLSSPTMQLWRDIRELSERHLNHFYSMLNIEFDRFALSFIFSHNYIFWIC</sequence>
<dbReference type="GO" id="GO:0005524">
    <property type="term" value="F:ATP binding"/>
    <property type="evidence" value="ECO:0007669"/>
    <property type="project" value="UniProtKB-KW"/>
</dbReference>
<evidence type="ECO:0000313" key="11">
    <source>
        <dbReference type="Proteomes" id="UP000268014"/>
    </source>
</evidence>
<evidence type="ECO:0000259" key="9">
    <source>
        <dbReference type="Pfam" id="PF00750"/>
    </source>
</evidence>
<evidence type="ECO:0000313" key="10">
    <source>
        <dbReference type="EMBL" id="VDO04900.1"/>
    </source>
</evidence>
<dbReference type="PRINTS" id="PR01038">
    <property type="entry name" value="TRNASYNTHARG"/>
</dbReference>
<evidence type="ECO:0000256" key="5">
    <source>
        <dbReference type="ARBA" id="ARBA00033033"/>
    </source>
</evidence>
<proteinExistence type="inferred from homology"/>
<protein>
    <recommendedName>
        <fullName evidence="6">Probable arginine--tRNA ligase, mitochondrial</fullName>
    </recommendedName>
    <alternativeName>
        <fullName evidence="5">Arginyl-tRNA synthetase</fullName>
    </alternativeName>
</protein>
<keyword evidence="11" id="KW-1185">Reference proteome</keyword>
<evidence type="ECO:0000256" key="6">
    <source>
        <dbReference type="ARBA" id="ARBA00039495"/>
    </source>
</evidence>
<dbReference type="GO" id="GO:0005739">
    <property type="term" value="C:mitochondrion"/>
    <property type="evidence" value="ECO:0007669"/>
    <property type="project" value="TreeGrafter"/>
</dbReference>
<dbReference type="Gene3D" id="3.40.50.620">
    <property type="entry name" value="HUPs"/>
    <property type="match status" value="1"/>
</dbReference>
<dbReference type="InterPro" id="IPR014729">
    <property type="entry name" value="Rossmann-like_a/b/a_fold"/>
</dbReference>
<evidence type="ECO:0000256" key="3">
    <source>
        <dbReference type="ARBA" id="ARBA00022840"/>
    </source>
</evidence>
<keyword evidence="2 8" id="KW-0547">Nucleotide-binding</keyword>
<dbReference type="GO" id="GO:0006420">
    <property type="term" value="P:arginyl-tRNA aminoacylation"/>
    <property type="evidence" value="ECO:0007669"/>
    <property type="project" value="InterPro"/>
</dbReference>
<evidence type="ECO:0000256" key="1">
    <source>
        <dbReference type="ARBA" id="ARBA00022598"/>
    </source>
</evidence>
<dbReference type="STRING" id="6290.A0A0N4VSJ1"/>
<reference evidence="12" key="1">
    <citation type="submission" date="2017-02" db="UniProtKB">
        <authorList>
            <consortium name="WormBaseParasite"/>
        </authorList>
    </citation>
    <scope>IDENTIFICATION</scope>
</reference>
<evidence type="ECO:0000256" key="8">
    <source>
        <dbReference type="RuleBase" id="RU363038"/>
    </source>
</evidence>
<evidence type="ECO:0000256" key="2">
    <source>
        <dbReference type="ARBA" id="ARBA00022741"/>
    </source>
</evidence>
<dbReference type="InterPro" id="IPR001412">
    <property type="entry name" value="aa-tRNA-synth_I_CS"/>
</dbReference>
<keyword evidence="8" id="KW-0648">Protein biosynthesis</keyword>
<keyword evidence="4 8" id="KW-0030">Aminoacyl-tRNA synthetase</keyword>
<evidence type="ECO:0000256" key="7">
    <source>
        <dbReference type="ARBA" id="ARBA00049595"/>
    </source>
</evidence>
<comment type="similarity">
    <text evidence="8">Belongs to the class-I aminoacyl-tRNA synthetase family.</text>
</comment>
<dbReference type="AlphaFoldDB" id="A0A0N4VSJ1"/>
<dbReference type="InterPro" id="IPR001278">
    <property type="entry name" value="Arg-tRNA-ligase"/>
</dbReference>
<gene>
    <name evidence="10" type="ORF">HPLM_LOCUS259</name>
</gene>
<comment type="function">
    <text evidence="7">Catalyzes the attachment of arginine to tRNA(Arg) in a two-step reaction: arginine is first activated by ATP to form Arg-AMP and then transferred to the acceptor end of tRNA(Arg).</text>
</comment>
<name>A0A0N4VSJ1_HAEPC</name>
<feature type="domain" description="Arginyl-tRNA synthetase catalytic core" evidence="9">
    <location>
        <begin position="25"/>
        <end position="157"/>
    </location>
</feature>
<dbReference type="PANTHER" id="PTHR11956:SF11">
    <property type="entry name" value="ARGININE--TRNA LIGASE, MITOCHONDRIAL-RELATED"/>
    <property type="match status" value="1"/>
</dbReference>
<organism evidence="12">
    <name type="scientific">Haemonchus placei</name>
    <name type="common">Barber's pole worm</name>
    <dbReference type="NCBI Taxonomy" id="6290"/>
    <lineage>
        <taxon>Eukaryota</taxon>
        <taxon>Metazoa</taxon>
        <taxon>Ecdysozoa</taxon>
        <taxon>Nematoda</taxon>
        <taxon>Chromadorea</taxon>
        <taxon>Rhabditida</taxon>
        <taxon>Rhabditina</taxon>
        <taxon>Rhabditomorpha</taxon>
        <taxon>Strongyloidea</taxon>
        <taxon>Trichostrongylidae</taxon>
        <taxon>Haemonchus</taxon>
    </lineage>
</organism>
<dbReference type="OrthoDB" id="68056at2759"/>
<keyword evidence="1 8" id="KW-0436">Ligase</keyword>
<accession>A0A0N4VSJ1</accession>
<dbReference type="EMBL" id="UZAF01000153">
    <property type="protein sequence ID" value="VDO04900.1"/>
    <property type="molecule type" value="Genomic_DNA"/>
</dbReference>
<dbReference type="Proteomes" id="UP000268014">
    <property type="component" value="Unassembled WGS sequence"/>
</dbReference>
<dbReference type="InterPro" id="IPR035684">
    <property type="entry name" value="ArgRS_core"/>
</dbReference>